<dbReference type="InterPro" id="IPR050196">
    <property type="entry name" value="Cytochrome_P450_Monoox"/>
</dbReference>
<evidence type="ECO:0000256" key="7">
    <source>
        <dbReference type="RuleBase" id="RU000461"/>
    </source>
</evidence>
<evidence type="ECO:0000256" key="4">
    <source>
        <dbReference type="ARBA" id="ARBA00023002"/>
    </source>
</evidence>
<sequence length="484" mass="52201">MAVDTQAVAAEGIPELAGVPLLGSLFDLKKDSIGTYLKAQRTHGDVVRITAGPPGLRAALYCVFSAEGAQQVLAAQSANFRKDNPFYEEVRESFGNGLLTSQDEEYLRQRRLVQPLFTRKRVDGYAGAVAAETGTTIGGWHDGAVVELTDEMMRLALRAVARILFGTDVEATVDVVDRCFPVIAEYCLRRGYSPANLPRTWPTPANRRAAAAMDELYGVCDRIIAERRGRDTAASGGGGGAASEGGGANTAAGEGTGTGEGEDLLSLLAAARDGDSGDAFDSTELRDQVLIFLLAGHETTATSLAFALHLLGRHPEQQDRAREEIRRVLGDRTPEAADLDRLPYLTQVLKEAMRLYPAAPVIGRRAVAATDIAGRRIPAGADVILAPWVTHRHPDYWTDPERFDPDRFAPEAEAARPRYAWFPFGGGPRACIGQHFSMLESVIALAMMLRAYEFEAVDTEVPVSAGITLRAEGPARCRVRALAP</sequence>
<evidence type="ECO:0000256" key="2">
    <source>
        <dbReference type="ARBA" id="ARBA00022617"/>
    </source>
</evidence>
<keyword evidence="4 7" id="KW-0560">Oxidoreductase</keyword>
<dbReference type="InterPro" id="IPR001128">
    <property type="entry name" value="Cyt_P450"/>
</dbReference>
<feature type="compositionally biased region" description="Gly residues" evidence="8">
    <location>
        <begin position="235"/>
        <end position="259"/>
    </location>
</feature>
<dbReference type="InterPro" id="IPR002401">
    <property type="entry name" value="Cyt_P450_E_grp-I"/>
</dbReference>
<feature type="region of interest" description="Disordered" evidence="8">
    <location>
        <begin position="231"/>
        <end position="259"/>
    </location>
</feature>
<keyword evidence="3 7" id="KW-0479">Metal-binding</keyword>
<dbReference type="PRINTS" id="PR00385">
    <property type="entry name" value="P450"/>
</dbReference>
<gene>
    <name evidence="9" type="ORF">LG632_21575</name>
</gene>
<dbReference type="EMBL" id="JAJAUY010000098">
    <property type="protein sequence ID" value="MCB5181957.1"/>
    <property type="molecule type" value="Genomic_DNA"/>
</dbReference>
<dbReference type="Pfam" id="PF00067">
    <property type="entry name" value="p450"/>
    <property type="match status" value="1"/>
</dbReference>
<evidence type="ECO:0000256" key="3">
    <source>
        <dbReference type="ARBA" id="ARBA00022723"/>
    </source>
</evidence>
<evidence type="ECO:0000256" key="6">
    <source>
        <dbReference type="ARBA" id="ARBA00023033"/>
    </source>
</evidence>
<evidence type="ECO:0000313" key="10">
    <source>
        <dbReference type="Proteomes" id="UP001199054"/>
    </source>
</evidence>
<evidence type="ECO:0000256" key="1">
    <source>
        <dbReference type="ARBA" id="ARBA00010617"/>
    </source>
</evidence>
<dbReference type="PANTHER" id="PTHR24291:SF50">
    <property type="entry name" value="BIFUNCTIONAL ALBAFLAVENONE MONOOXYGENASE_TERPENE SYNTHASE"/>
    <property type="match status" value="1"/>
</dbReference>
<dbReference type="PRINTS" id="PR00463">
    <property type="entry name" value="EP450I"/>
</dbReference>
<dbReference type="RefSeq" id="WP_226729060.1">
    <property type="nucleotide sequence ID" value="NZ_JAJAUY010000098.1"/>
</dbReference>
<proteinExistence type="inferred from homology"/>
<dbReference type="Proteomes" id="UP001199054">
    <property type="component" value="Unassembled WGS sequence"/>
</dbReference>
<name>A0ABS8BBI9_9ACTN</name>
<dbReference type="CDD" id="cd20620">
    <property type="entry name" value="CYP132-like"/>
    <property type="match status" value="1"/>
</dbReference>
<evidence type="ECO:0000256" key="5">
    <source>
        <dbReference type="ARBA" id="ARBA00023004"/>
    </source>
</evidence>
<accession>A0ABS8BBI9</accession>
<evidence type="ECO:0000256" key="8">
    <source>
        <dbReference type="SAM" id="MobiDB-lite"/>
    </source>
</evidence>
<dbReference type="SUPFAM" id="SSF48264">
    <property type="entry name" value="Cytochrome P450"/>
    <property type="match status" value="1"/>
</dbReference>
<keyword evidence="10" id="KW-1185">Reference proteome</keyword>
<reference evidence="9 10" key="1">
    <citation type="submission" date="2021-10" db="EMBL/GenBank/DDBJ databases">
        <title>Streptomyces sp. strain SMC 277, a novel streptomycete isolated from soil.</title>
        <authorList>
            <person name="Chanama M."/>
        </authorList>
    </citation>
    <scope>NUCLEOTIDE SEQUENCE [LARGE SCALE GENOMIC DNA]</scope>
    <source>
        <strain evidence="9 10">SMC 277</strain>
    </source>
</reference>
<comment type="caution">
    <text evidence="9">The sequence shown here is derived from an EMBL/GenBank/DDBJ whole genome shotgun (WGS) entry which is preliminary data.</text>
</comment>
<comment type="similarity">
    <text evidence="1 7">Belongs to the cytochrome P450 family.</text>
</comment>
<dbReference type="InterPro" id="IPR017972">
    <property type="entry name" value="Cyt_P450_CS"/>
</dbReference>
<keyword evidence="5 7" id="KW-0408">Iron</keyword>
<protein>
    <submittedName>
        <fullName evidence="9">Cytochrome P450</fullName>
    </submittedName>
</protein>
<keyword evidence="6 7" id="KW-0503">Monooxygenase</keyword>
<dbReference type="InterPro" id="IPR036396">
    <property type="entry name" value="Cyt_P450_sf"/>
</dbReference>
<dbReference type="PROSITE" id="PS00086">
    <property type="entry name" value="CYTOCHROME_P450"/>
    <property type="match status" value="1"/>
</dbReference>
<evidence type="ECO:0000313" key="9">
    <source>
        <dbReference type="EMBL" id="MCB5181957.1"/>
    </source>
</evidence>
<organism evidence="9 10">
    <name type="scientific">Streptomyces antimicrobicus</name>
    <dbReference type="NCBI Taxonomy" id="2883108"/>
    <lineage>
        <taxon>Bacteria</taxon>
        <taxon>Bacillati</taxon>
        <taxon>Actinomycetota</taxon>
        <taxon>Actinomycetes</taxon>
        <taxon>Kitasatosporales</taxon>
        <taxon>Streptomycetaceae</taxon>
        <taxon>Streptomyces</taxon>
    </lineage>
</organism>
<dbReference type="Gene3D" id="1.10.630.10">
    <property type="entry name" value="Cytochrome P450"/>
    <property type="match status" value="1"/>
</dbReference>
<dbReference type="PANTHER" id="PTHR24291">
    <property type="entry name" value="CYTOCHROME P450 FAMILY 4"/>
    <property type="match status" value="1"/>
</dbReference>
<keyword evidence="2 7" id="KW-0349">Heme</keyword>